<keyword evidence="3" id="KW-0347">Helicase</keyword>
<name>A0ABS7ZIF2_9MICO</name>
<dbReference type="CDD" id="cd17921">
    <property type="entry name" value="DEXHc_Ski2"/>
    <property type="match status" value="1"/>
</dbReference>
<dbReference type="InterPro" id="IPR050699">
    <property type="entry name" value="RNA-DNA_Helicase"/>
</dbReference>
<dbReference type="Gene3D" id="3.40.50.300">
    <property type="entry name" value="P-loop containing nucleotide triphosphate hydrolases"/>
    <property type="match status" value="2"/>
</dbReference>
<dbReference type="PROSITE" id="PS51192">
    <property type="entry name" value="HELICASE_ATP_BIND_1"/>
    <property type="match status" value="1"/>
</dbReference>
<keyword evidence="2" id="KW-0378">Hydrolase</keyword>
<organism evidence="8 9">
    <name type="scientific">Isoptericola luteus</name>
    <dbReference type="NCBI Taxonomy" id="2879484"/>
    <lineage>
        <taxon>Bacteria</taxon>
        <taxon>Bacillati</taxon>
        <taxon>Actinomycetota</taxon>
        <taxon>Actinomycetes</taxon>
        <taxon>Micrococcales</taxon>
        <taxon>Promicromonosporaceae</taxon>
        <taxon>Isoptericola</taxon>
    </lineage>
</organism>
<dbReference type="SUPFAM" id="SSF52540">
    <property type="entry name" value="P-loop containing nucleoside triphosphate hydrolases"/>
    <property type="match status" value="1"/>
</dbReference>
<dbReference type="RefSeq" id="WP_225566546.1">
    <property type="nucleotide sequence ID" value="NZ_JAIXCQ010000013.1"/>
</dbReference>
<evidence type="ECO:0000259" key="7">
    <source>
        <dbReference type="PROSITE" id="PS51194"/>
    </source>
</evidence>
<dbReference type="CDD" id="cd18795">
    <property type="entry name" value="SF2_C_Ski2"/>
    <property type="match status" value="1"/>
</dbReference>
<keyword evidence="1" id="KW-0547">Nucleotide-binding</keyword>
<protein>
    <submittedName>
        <fullName evidence="8">DUF3516 domain-containing protein</fullName>
    </submittedName>
</protein>
<evidence type="ECO:0000256" key="3">
    <source>
        <dbReference type="ARBA" id="ARBA00022806"/>
    </source>
</evidence>
<keyword evidence="9" id="KW-1185">Reference proteome</keyword>
<keyword evidence="4" id="KW-0067">ATP-binding</keyword>
<accession>A0ABS7ZIF2</accession>
<dbReference type="Pfam" id="PF00270">
    <property type="entry name" value="DEAD"/>
    <property type="match status" value="1"/>
</dbReference>
<evidence type="ECO:0000256" key="5">
    <source>
        <dbReference type="SAM" id="MobiDB-lite"/>
    </source>
</evidence>
<feature type="domain" description="Helicase C-terminal" evidence="7">
    <location>
        <begin position="248"/>
        <end position="455"/>
    </location>
</feature>
<evidence type="ECO:0000313" key="9">
    <source>
        <dbReference type="Proteomes" id="UP001319870"/>
    </source>
</evidence>
<sequence>MTSLDTAPAPRPAGTLLPHLPAPTGGAPDADVLFESFGEWAAGTGRPLYAHQEEALLELMTGSHVVLATPTGSGKSMVAMGAQFAALAARRSGLGGRTFYTAPLKALVSEKFFDLVAAFGSRNVGMMTGDSAVNADAPIICCTAEILANLALRGSGTDGDAAADGTEDDAITQVVMDEFHFYGDPQRGWAWQVPLLEMPNTQFLLMSATLGDTTRLREDLAERTGRPVAEVAGAERPVPLTFSYVVEPLTEVISELVTTHRAPVYVVHFTQKDAVERAQALLSTPLAGKDEKARIAAEIGAFRFGTGFGKTLSKFLRAGVGVHHAGMLPKYRRLVERLTQKGLLKVVCGTDTLGVGINVPIRTVLLTSLVKFDGERMRHLSAREFHQISGRAGRAGFDTIGEVLVMAPDHVIENRKMLAKAGDDPKKLKKIVRKKAPSGSVNWTDSTYERLRDADPEPLSSQFRVNHAMVLNVLARTRDDGEHADPVDAMRHLLSANHDTEAQQAKHVRQAFRIYRSLRLAGVVEKIRVPDAARPTGYRPSVRLVVDLPRDFALNAPLSPFALAAMDLLDVESPAHALDVVSVIEATLDDPRQILYGQQNKAKGEAVAAMKAEGMEYEERMEALEEVTWPRPLADLLEPAFELYKKSNPWVADAQPAPKSVVRDMLEQAMTFAELVSVYGLERTEGVVLRYLADAYRAVRQVVPDEHRTEEVAEIVEWLGELVRGVDSSLLDEWERLQNPVDDDADLVVEGELAEAGAEAPARPVTGNPRAFRRLVRNAMFRRVELAARESYAGLGALDGTGGWDGDAWAEALDPLFEAQGDEAIGIGPQARSTALLTILEPGAELPGGATTRGVGGEGEHGVVQPGTWWVRQVLDDADGDGDWAITGVVDLAASDEAGAVVLTVVDVGQF</sequence>
<reference evidence="8 9" key="1">
    <citation type="submission" date="2021-09" db="EMBL/GenBank/DDBJ databases">
        <title>Isoptericola luteus sp. nov., a novel bacterium isolated from Harbin, the capital city of Heilongjiang province.</title>
        <authorList>
            <person name="Li J."/>
        </authorList>
    </citation>
    <scope>NUCLEOTIDE SEQUENCE [LARGE SCALE GENOMIC DNA]</scope>
    <source>
        <strain evidence="8 9">NEAU-Y5</strain>
    </source>
</reference>
<dbReference type="Proteomes" id="UP001319870">
    <property type="component" value="Unassembled WGS sequence"/>
</dbReference>
<dbReference type="EMBL" id="JAIXCQ010000013">
    <property type="protein sequence ID" value="MCA5894810.1"/>
    <property type="molecule type" value="Genomic_DNA"/>
</dbReference>
<evidence type="ECO:0000259" key="6">
    <source>
        <dbReference type="PROSITE" id="PS51192"/>
    </source>
</evidence>
<dbReference type="InterPro" id="IPR001650">
    <property type="entry name" value="Helicase_C-like"/>
</dbReference>
<comment type="caution">
    <text evidence="8">The sequence shown here is derived from an EMBL/GenBank/DDBJ whole genome shotgun (WGS) entry which is preliminary data.</text>
</comment>
<dbReference type="InterPro" id="IPR011545">
    <property type="entry name" value="DEAD/DEAH_box_helicase_dom"/>
</dbReference>
<evidence type="ECO:0000256" key="1">
    <source>
        <dbReference type="ARBA" id="ARBA00022741"/>
    </source>
</evidence>
<feature type="domain" description="Helicase ATP-binding" evidence="6">
    <location>
        <begin position="56"/>
        <end position="228"/>
    </location>
</feature>
<evidence type="ECO:0000313" key="8">
    <source>
        <dbReference type="EMBL" id="MCA5894810.1"/>
    </source>
</evidence>
<feature type="region of interest" description="Disordered" evidence="5">
    <location>
        <begin position="1"/>
        <end position="22"/>
    </location>
</feature>
<dbReference type="SMART" id="SM00487">
    <property type="entry name" value="DEXDc"/>
    <property type="match status" value="1"/>
</dbReference>
<proteinExistence type="predicted"/>
<dbReference type="InterPro" id="IPR021904">
    <property type="entry name" value="DUF3516"/>
</dbReference>
<dbReference type="PANTHER" id="PTHR12131">
    <property type="entry name" value="ATP-DEPENDENT RNA AND DNA HELICASE"/>
    <property type="match status" value="1"/>
</dbReference>
<dbReference type="SMART" id="SM00490">
    <property type="entry name" value="HELICc"/>
    <property type="match status" value="1"/>
</dbReference>
<dbReference type="PANTHER" id="PTHR12131:SF1">
    <property type="entry name" value="ATP-DEPENDENT RNA HELICASE SUPV3L1, MITOCHONDRIAL-RELATED"/>
    <property type="match status" value="1"/>
</dbReference>
<dbReference type="PROSITE" id="PS51194">
    <property type="entry name" value="HELICASE_CTER"/>
    <property type="match status" value="1"/>
</dbReference>
<evidence type="ECO:0000256" key="4">
    <source>
        <dbReference type="ARBA" id="ARBA00022840"/>
    </source>
</evidence>
<gene>
    <name evidence="8" type="ORF">LEP48_15830</name>
</gene>
<dbReference type="InterPro" id="IPR027417">
    <property type="entry name" value="P-loop_NTPase"/>
</dbReference>
<dbReference type="Pfam" id="PF12029">
    <property type="entry name" value="DUF3516"/>
    <property type="match status" value="1"/>
</dbReference>
<dbReference type="Pfam" id="PF00271">
    <property type="entry name" value="Helicase_C"/>
    <property type="match status" value="1"/>
</dbReference>
<evidence type="ECO:0000256" key="2">
    <source>
        <dbReference type="ARBA" id="ARBA00022801"/>
    </source>
</evidence>
<dbReference type="InterPro" id="IPR014001">
    <property type="entry name" value="Helicase_ATP-bd"/>
</dbReference>